<dbReference type="Proteomes" id="UP001066276">
    <property type="component" value="Chromosome 9"/>
</dbReference>
<evidence type="ECO:0000313" key="1">
    <source>
        <dbReference type="EMBL" id="KAJ1105176.1"/>
    </source>
</evidence>
<proteinExistence type="predicted"/>
<name>A0AAV7MP87_PLEWA</name>
<gene>
    <name evidence="1" type="ORF">NDU88_002584</name>
</gene>
<dbReference type="EMBL" id="JANPWB010000013">
    <property type="protein sequence ID" value="KAJ1105176.1"/>
    <property type="molecule type" value="Genomic_DNA"/>
</dbReference>
<organism evidence="1 2">
    <name type="scientific">Pleurodeles waltl</name>
    <name type="common">Iberian ribbed newt</name>
    <dbReference type="NCBI Taxonomy" id="8319"/>
    <lineage>
        <taxon>Eukaryota</taxon>
        <taxon>Metazoa</taxon>
        <taxon>Chordata</taxon>
        <taxon>Craniata</taxon>
        <taxon>Vertebrata</taxon>
        <taxon>Euteleostomi</taxon>
        <taxon>Amphibia</taxon>
        <taxon>Batrachia</taxon>
        <taxon>Caudata</taxon>
        <taxon>Salamandroidea</taxon>
        <taxon>Salamandridae</taxon>
        <taxon>Pleurodelinae</taxon>
        <taxon>Pleurodeles</taxon>
    </lineage>
</organism>
<protein>
    <submittedName>
        <fullName evidence="1">Uncharacterized protein</fullName>
    </submittedName>
</protein>
<reference evidence="1" key="1">
    <citation type="journal article" date="2022" name="bioRxiv">
        <title>Sequencing and chromosome-scale assembly of the giantPleurodeles waltlgenome.</title>
        <authorList>
            <person name="Brown T."/>
            <person name="Elewa A."/>
            <person name="Iarovenko S."/>
            <person name="Subramanian E."/>
            <person name="Araus A.J."/>
            <person name="Petzold A."/>
            <person name="Susuki M."/>
            <person name="Suzuki K.-i.T."/>
            <person name="Hayashi T."/>
            <person name="Toyoda A."/>
            <person name="Oliveira C."/>
            <person name="Osipova E."/>
            <person name="Leigh N.D."/>
            <person name="Simon A."/>
            <person name="Yun M.H."/>
        </authorList>
    </citation>
    <scope>NUCLEOTIDE SEQUENCE</scope>
    <source>
        <strain evidence="1">20211129_DDA</strain>
        <tissue evidence="1">Liver</tissue>
    </source>
</reference>
<sequence length="100" mass="11411">MRHCLRLGNGTEHQHSTRMQCAQVARQRERRVCENCLRLGNGTKRQYPEYVRVASPRKAGPEGSRCHGELQCCGLKKVNLGIPEAVFVEDAESYMKQPRN</sequence>
<evidence type="ECO:0000313" key="2">
    <source>
        <dbReference type="Proteomes" id="UP001066276"/>
    </source>
</evidence>
<keyword evidence="2" id="KW-1185">Reference proteome</keyword>
<comment type="caution">
    <text evidence="1">The sequence shown here is derived from an EMBL/GenBank/DDBJ whole genome shotgun (WGS) entry which is preliminary data.</text>
</comment>
<dbReference type="AlphaFoldDB" id="A0AAV7MP87"/>
<accession>A0AAV7MP87</accession>